<sequence>MKIKAIKHVFFDLDHTLWDFDKNSALTFDKIFKKHEVDISLDAFLEVYEPVNLRYWKRYRNDEIDKIELRYGRLRDTFNEISFAVDDTLIHNLSVDYIEFLSSFSHLFEGTLELLQYLQPKYQLHIITNGFEEAQMKKMNASAITSFFKTVTNAEIAGVKKPNPIIFDFALNIAKAQPQESIMIGDNYEADILGALNVGYDAIFFNYRNDQTEPHIKQIKHLSQLKKYL</sequence>
<keyword evidence="2" id="KW-1185">Reference proteome</keyword>
<dbReference type="PANTHER" id="PTHR47478">
    <property type="match status" value="1"/>
</dbReference>
<dbReference type="InterPro" id="IPR011951">
    <property type="entry name" value="HAD-SF_hydro_IA_YjjG/PynA"/>
</dbReference>
<dbReference type="InterPro" id="IPR052550">
    <property type="entry name" value="Pyrimidine_5'-ntase_YjjG"/>
</dbReference>
<dbReference type="GO" id="GO:0008253">
    <property type="term" value="F:5'-nucleotidase activity"/>
    <property type="evidence" value="ECO:0007669"/>
    <property type="project" value="InterPro"/>
</dbReference>
<dbReference type="OrthoDB" id="9802350at2"/>
<protein>
    <submittedName>
        <fullName evidence="1">Noncanonical pyrimidine nucleotidase, YjjG family</fullName>
    </submittedName>
</protein>
<dbReference type="RefSeq" id="WP_129018469.1">
    <property type="nucleotide sequence ID" value="NZ_SDDZ01000013.1"/>
</dbReference>
<dbReference type="NCBIfam" id="TIGR02254">
    <property type="entry name" value="YjjG_YfnB"/>
    <property type="match status" value="1"/>
</dbReference>
<accession>A0A4Q0XCC1</accession>
<dbReference type="SFLD" id="SFLDS00003">
    <property type="entry name" value="Haloacid_Dehalogenase"/>
    <property type="match status" value="1"/>
</dbReference>
<dbReference type="EMBL" id="SDDZ01000013">
    <property type="protein sequence ID" value="RXJ45465.1"/>
    <property type="molecule type" value="Genomic_DNA"/>
</dbReference>
<organism evidence="1 2">
    <name type="scientific">Gelidibacter gilvus</name>
    <dbReference type="NCBI Taxonomy" id="59602"/>
    <lineage>
        <taxon>Bacteria</taxon>
        <taxon>Pseudomonadati</taxon>
        <taxon>Bacteroidota</taxon>
        <taxon>Flavobacteriia</taxon>
        <taxon>Flavobacteriales</taxon>
        <taxon>Flavobacteriaceae</taxon>
        <taxon>Gelidibacter</taxon>
    </lineage>
</organism>
<dbReference type="Proteomes" id="UP000289792">
    <property type="component" value="Unassembled WGS sequence"/>
</dbReference>
<dbReference type="NCBIfam" id="TIGR01549">
    <property type="entry name" value="HAD-SF-IA-v1"/>
    <property type="match status" value="1"/>
</dbReference>
<dbReference type="InterPro" id="IPR023198">
    <property type="entry name" value="PGP-like_dom2"/>
</dbReference>
<dbReference type="Pfam" id="PF00702">
    <property type="entry name" value="Hydrolase"/>
    <property type="match status" value="1"/>
</dbReference>
<dbReference type="InterPro" id="IPR023214">
    <property type="entry name" value="HAD_sf"/>
</dbReference>
<dbReference type="SFLD" id="SFLDG01129">
    <property type="entry name" value="C1.5:_HAD__Beta-PGM__Phosphata"/>
    <property type="match status" value="1"/>
</dbReference>
<dbReference type="PANTHER" id="PTHR47478:SF1">
    <property type="entry name" value="PYRIMIDINE 5'-NUCLEOTIDASE YJJG"/>
    <property type="match status" value="1"/>
</dbReference>
<name>A0A4Q0XCC1_9FLAO</name>
<dbReference type="InterPro" id="IPR006439">
    <property type="entry name" value="HAD-SF_hydro_IA"/>
</dbReference>
<evidence type="ECO:0000313" key="1">
    <source>
        <dbReference type="EMBL" id="RXJ45465.1"/>
    </source>
</evidence>
<dbReference type="AlphaFoldDB" id="A0A4Q0XCC1"/>
<comment type="caution">
    <text evidence="1">The sequence shown here is derived from an EMBL/GenBank/DDBJ whole genome shotgun (WGS) entry which is preliminary data.</text>
</comment>
<gene>
    <name evidence="1" type="ORF">ESZ48_15760</name>
</gene>
<reference evidence="1 2" key="1">
    <citation type="submission" date="2019-01" db="EMBL/GenBank/DDBJ databases">
        <title>Genome sequence of the Antarctic species Gelidibacter gilvus ACAM 158(T).</title>
        <authorList>
            <person name="Bowman J.P."/>
        </authorList>
    </citation>
    <scope>NUCLEOTIDE SEQUENCE [LARGE SCALE GENOMIC DNA]</scope>
    <source>
        <strain evidence="1 2">IC158</strain>
    </source>
</reference>
<dbReference type="Gene3D" id="1.10.150.240">
    <property type="entry name" value="Putative phosphatase, domain 2"/>
    <property type="match status" value="1"/>
</dbReference>
<dbReference type="SUPFAM" id="SSF56784">
    <property type="entry name" value="HAD-like"/>
    <property type="match status" value="1"/>
</dbReference>
<dbReference type="Gene3D" id="3.40.50.1000">
    <property type="entry name" value="HAD superfamily/HAD-like"/>
    <property type="match status" value="1"/>
</dbReference>
<evidence type="ECO:0000313" key="2">
    <source>
        <dbReference type="Proteomes" id="UP000289792"/>
    </source>
</evidence>
<proteinExistence type="predicted"/>
<dbReference type="InterPro" id="IPR036412">
    <property type="entry name" value="HAD-like_sf"/>
</dbReference>